<dbReference type="AlphaFoldDB" id="A0A6A6Y2S9"/>
<sequence>MSANEKIPQATAEFEERNIEARLYTINHIFLPPELPQENDGSDIHEWFLTEDVRIALQRFRTAFGDASGSDTIDRCIELIKRMQRVRDRGGFLEGKMLLSELERLGQNDILAIHMRAQNAGLLIVRVDEEYQFQSMELLVRDDDVMKCKGRLRRQFPGPAISIEAQHMNDERFRKAIVHFLTTVDRETDWSNLPKDAKDDERCKPDTADPRLVTGMLMGVLRGFGRRCAVSGITKRSREEVFLGEEAQTPWRRSGLWLMIRVSLQLCMLNPGSRQLSSLYKEFMIFFMSYVLRESPALHLPHDLLFFMTTKISRRILKLGSTPNGPGFAVERPGVAYAQHVLEDVHKTLKDEWARVQSKAKTLNLSALESLQFEEDTKLQLPELRQYLDGVTQLLGPKSDVPELKVSAGHSFQRNTVESGALQFFPRSNFTADKDFVYFELADFEDSVESFLGTYEIA</sequence>
<dbReference type="OrthoDB" id="3182339at2759"/>
<evidence type="ECO:0000259" key="1">
    <source>
        <dbReference type="Pfam" id="PF20255"/>
    </source>
</evidence>
<reference evidence="4" key="3">
    <citation type="submission" date="2025-04" db="UniProtKB">
        <authorList>
            <consortium name="RefSeq"/>
        </authorList>
    </citation>
    <scope>IDENTIFICATION</scope>
    <source>
        <strain evidence="4">CBS 304.34</strain>
    </source>
</reference>
<evidence type="ECO:0000313" key="2">
    <source>
        <dbReference type="EMBL" id="KAF2803121.1"/>
    </source>
</evidence>
<dbReference type="EMBL" id="MU003719">
    <property type="protein sequence ID" value="KAF2803121.1"/>
    <property type="molecule type" value="Genomic_DNA"/>
</dbReference>
<dbReference type="GeneID" id="54467074"/>
<name>A0A6A6Y2S9_9PEZI</name>
<dbReference type="Pfam" id="PF20255">
    <property type="entry name" value="DUF6606"/>
    <property type="match status" value="1"/>
</dbReference>
<keyword evidence="3" id="KW-1185">Reference proteome</keyword>
<evidence type="ECO:0000313" key="4">
    <source>
        <dbReference type="RefSeq" id="XP_033570085.1"/>
    </source>
</evidence>
<gene>
    <name evidence="2 4" type="ORF">BDZ99DRAFT_526870</name>
</gene>
<dbReference type="InterPro" id="IPR046541">
    <property type="entry name" value="DUF6606"/>
</dbReference>
<reference evidence="4" key="2">
    <citation type="submission" date="2020-04" db="EMBL/GenBank/DDBJ databases">
        <authorList>
            <consortium name="NCBI Genome Project"/>
        </authorList>
    </citation>
    <scope>NUCLEOTIDE SEQUENCE</scope>
    <source>
        <strain evidence="4">CBS 304.34</strain>
    </source>
</reference>
<feature type="domain" description="DUF6606" evidence="1">
    <location>
        <begin position="26"/>
        <end position="292"/>
    </location>
</feature>
<evidence type="ECO:0000313" key="3">
    <source>
        <dbReference type="Proteomes" id="UP000504636"/>
    </source>
</evidence>
<organism evidence="2">
    <name type="scientific">Mytilinidion resinicola</name>
    <dbReference type="NCBI Taxonomy" id="574789"/>
    <lineage>
        <taxon>Eukaryota</taxon>
        <taxon>Fungi</taxon>
        <taxon>Dikarya</taxon>
        <taxon>Ascomycota</taxon>
        <taxon>Pezizomycotina</taxon>
        <taxon>Dothideomycetes</taxon>
        <taxon>Pleosporomycetidae</taxon>
        <taxon>Mytilinidiales</taxon>
        <taxon>Mytilinidiaceae</taxon>
        <taxon>Mytilinidion</taxon>
    </lineage>
</organism>
<reference evidence="2 4" key="1">
    <citation type="journal article" date="2020" name="Stud. Mycol.">
        <title>101 Dothideomycetes genomes: a test case for predicting lifestyles and emergence of pathogens.</title>
        <authorList>
            <person name="Haridas S."/>
            <person name="Albert R."/>
            <person name="Binder M."/>
            <person name="Bloem J."/>
            <person name="Labutti K."/>
            <person name="Salamov A."/>
            <person name="Andreopoulos B."/>
            <person name="Baker S."/>
            <person name="Barry K."/>
            <person name="Bills G."/>
            <person name="Bluhm B."/>
            <person name="Cannon C."/>
            <person name="Castanera R."/>
            <person name="Culley D."/>
            <person name="Daum C."/>
            <person name="Ezra D."/>
            <person name="Gonzalez J."/>
            <person name="Henrissat B."/>
            <person name="Kuo A."/>
            <person name="Liang C."/>
            <person name="Lipzen A."/>
            <person name="Lutzoni F."/>
            <person name="Magnuson J."/>
            <person name="Mondo S."/>
            <person name="Nolan M."/>
            <person name="Ohm R."/>
            <person name="Pangilinan J."/>
            <person name="Park H.-J."/>
            <person name="Ramirez L."/>
            <person name="Alfaro M."/>
            <person name="Sun H."/>
            <person name="Tritt A."/>
            <person name="Yoshinaga Y."/>
            <person name="Zwiers L.-H."/>
            <person name="Turgeon B."/>
            <person name="Goodwin S."/>
            <person name="Spatafora J."/>
            <person name="Crous P."/>
            <person name="Grigoriev I."/>
        </authorList>
    </citation>
    <scope>NUCLEOTIDE SEQUENCE</scope>
    <source>
        <strain evidence="2 4">CBS 304.34</strain>
    </source>
</reference>
<proteinExistence type="predicted"/>
<protein>
    <recommendedName>
        <fullName evidence="1">DUF6606 domain-containing protein</fullName>
    </recommendedName>
</protein>
<dbReference type="RefSeq" id="XP_033570085.1">
    <property type="nucleotide sequence ID" value="XM_033726181.1"/>
</dbReference>
<dbReference type="Proteomes" id="UP000504636">
    <property type="component" value="Unplaced"/>
</dbReference>
<accession>A0A6A6Y2S9</accession>